<evidence type="ECO:0000259" key="6">
    <source>
        <dbReference type="PROSITE" id="PS50103"/>
    </source>
</evidence>
<reference evidence="7 8" key="1">
    <citation type="submission" date="2024-10" db="EMBL/GenBank/DDBJ databases">
        <title>Updated reference genomes for cyclostephanoid diatoms.</title>
        <authorList>
            <person name="Roberts W.R."/>
            <person name="Alverson A.J."/>
        </authorList>
    </citation>
    <scope>NUCLEOTIDE SEQUENCE [LARGE SCALE GENOMIC DNA]</scope>
    <source>
        <strain evidence="7 8">AJA010-31</strain>
    </source>
</reference>
<dbReference type="Proteomes" id="UP001530400">
    <property type="component" value="Unassembled WGS sequence"/>
</dbReference>
<name>A0ABD3PFA1_9STRA</name>
<evidence type="ECO:0000256" key="1">
    <source>
        <dbReference type="ARBA" id="ARBA00022723"/>
    </source>
</evidence>
<dbReference type="SMART" id="SM00356">
    <property type="entry name" value="ZnF_C3H1"/>
    <property type="match status" value="1"/>
</dbReference>
<feature type="region of interest" description="Disordered" evidence="5">
    <location>
        <begin position="1"/>
        <end position="74"/>
    </location>
</feature>
<dbReference type="Gene3D" id="6.10.140.530">
    <property type="match status" value="2"/>
</dbReference>
<dbReference type="InterPro" id="IPR005114">
    <property type="entry name" value="Helicase_assoc"/>
</dbReference>
<feature type="domain" description="C3H1-type" evidence="6">
    <location>
        <begin position="100"/>
        <end position="122"/>
    </location>
</feature>
<feature type="compositionally biased region" description="Polar residues" evidence="5">
    <location>
        <begin position="737"/>
        <end position="746"/>
    </location>
</feature>
<feature type="region of interest" description="Disordered" evidence="5">
    <location>
        <begin position="1832"/>
        <end position="1899"/>
    </location>
</feature>
<feature type="compositionally biased region" description="Basic residues" evidence="5">
    <location>
        <begin position="1850"/>
        <end position="1884"/>
    </location>
</feature>
<gene>
    <name evidence="7" type="ORF">ACHAWO_000292</name>
</gene>
<feature type="compositionally biased region" description="Low complexity" evidence="5">
    <location>
        <begin position="210"/>
        <end position="230"/>
    </location>
</feature>
<feature type="region of interest" description="Disordered" evidence="5">
    <location>
        <begin position="541"/>
        <end position="689"/>
    </location>
</feature>
<feature type="region of interest" description="Disordered" evidence="5">
    <location>
        <begin position="124"/>
        <end position="281"/>
    </location>
</feature>
<feature type="compositionally biased region" description="Acidic residues" evidence="5">
    <location>
        <begin position="795"/>
        <end position="818"/>
    </location>
</feature>
<evidence type="ECO:0000313" key="8">
    <source>
        <dbReference type="Proteomes" id="UP001530400"/>
    </source>
</evidence>
<dbReference type="Pfam" id="PF03457">
    <property type="entry name" value="HA"/>
    <property type="match status" value="2"/>
</dbReference>
<feature type="compositionally biased region" description="Basic and acidic residues" evidence="5">
    <location>
        <begin position="642"/>
        <end position="658"/>
    </location>
</feature>
<feature type="compositionally biased region" description="Low complexity" evidence="5">
    <location>
        <begin position="573"/>
        <end position="584"/>
    </location>
</feature>
<evidence type="ECO:0000313" key="7">
    <source>
        <dbReference type="EMBL" id="KAL3785085.1"/>
    </source>
</evidence>
<keyword evidence="3 4" id="KW-0862">Zinc</keyword>
<dbReference type="InterPro" id="IPR036855">
    <property type="entry name" value="Znf_CCCH_sf"/>
</dbReference>
<organism evidence="7 8">
    <name type="scientific">Cyclotella atomus</name>
    <dbReference type="NCBI Taxonomy" id="382360"/>
    <lineage>
        <taxon>Eukaryota</taxon>
        <taxon>Sar</taxon>
        <taxon>Stramenopiles</taxon>
        <taxon>Ochrophyta</taxon>
        <taxon>Bacillariophyta</taxon>
        <taxon>Coscinodiscophyceae</taxon>
        <taxon>Thalassiosirophycidae</taxon>
        <taxon>Stephanodiscales</taxon>
        <taxon>Stephanodiscaceae</taxon>
        <taxon>Cyclotella</taxon>
    </lineage>
</organism>
<accession>A0ABD3PFA1</accession>
<evidence type="ECO:0000256" key="5">
    <source>
        <dbReference type="SAM" id="MobiDB-lite"/>
    </source>
</evidence>
<dbReference type="GO" id="GO:0008270">
    <property type="term" value="F:zinc ion binding"/>
    <property type="evidence" value="ECO:0007669"/>
    <property type="project" value="UniProtKB-KW"/>
</dbReference>
<feature type="compositionally biased region" description="Acidic residues" evidence="5">
    <location>
        <begin position="598"/>
        <end position="610"/>
    </location>
</feature>
<feature type="compositionally biased region" description="Polar residues" evidence="5">
    <location>
        <begin position="819"/>
        <end position="862"/>
    </location>
</feature>
<feature type="compositionally biased region" description="Basic and acidic residues" evidence="5">
    <location>
        <begin position="133"/>
        <end position="179"/>
    </location>
</feature>
<keyword evidence="1 4" id="KW-0479">Metal-binding</keyword>
<feature type="region of interest" description="Disordered" evidence="5">
    <location>
        <begin position="790"/>
        <end position="863"/>
    </location>
</feature>
<keyword evidence="8" id="KW-1185">Reference proteome</keyword>
<feature type="compositionally biased region" description="Polar residues" evidence="5">
    <location>
        <begin position="438"/>
        <end position="451"/>
    </location>
</feature>
<sequence>MSRSGQNDGWGRREQSDQNGGNRPHQPYSPRPPPQHGHVTHHQQHPYASTNRGPPPHQWHHGSSDVHGRDYYGMGMRDHREGEFRRQSMGNAQGVAMMPVCKFFKSGFCRDGQNCRYRHEEAHNNVPDYYGRPSDRHADSRSVGSERHALDTRSLGSDRHGADNRAVSTDKHGIDEYGRHVSPKGGGHQSNHEKEPQRHNFARSDSNRYVGSNNKSGANGSGSVSNSVAVDHQPSPDADSGSKWSKVKLNEVPAKKSKGKPATAATDSSPKKTIKWSGKDQTEQIKKRNYCNRPGHNHLWSECPENKFGRNYKPHPPKLTVEESNAMYRAALENAAAASDKPAAAPPDMMAKSINSLNGTSNLRNNTLKQPPVIVPSKTSTVTSAKPATGSNASAAIPRRNSNATALLKKNSSELQRKKSLVIDTAASKLQAAGHQLKTPTSQNVQQQQKTFVPRSQRAMAKRPSPDQPSPTNKKRKASVLSLGTSPVGRHQMTKKNGRWKKVSVDVAPAANDVIPLTKHTSTRLLNTMTNPFDVLDQEDARKEAQEDSGDAGHAGTNVDFDSAIEDHPSETSPNSASNLAPAAKTNSPEVICLNSSSDEDDDGDDEMDDQPMNSAPAAKEKEIEAAADIVDDYPTNSASVAKEKEIEATADKIDGHPTRPPSTDVTEESNEDHADHMQEDSIEDTEQVQNNVEASHILNNEDNESIPDITVAEDAPVSSQKEGHGKYVNDLEKTINSDTPSQCTVSEEEDSDVRERKQCQVVFTDAQIEEMESDLLDYFECCAKNVESSNSLSSEDDSTFDDESSVSDESCAEESDVANEQTTQADGYQQTKSNKTSSQYTSGSGNSNTPSANTSSVTTSPLLADECGNEPVEGDAVDGEFEAYYTCNYCQLVFQSFEKADDHEKMCSFEGDLGSVFHDNLELCQYIKGNADGKCYFKPSASKPVQDKTQTATWEMKYNAVMQFHKDHGHLNLPREPTDSLGNLYQWLHQQKYKLRKNKLKRNRANKIQKLFGAENANPVASSAQPTTKEGKEQWDNKFRAIRKFFKEKDHLNLPDEEGLGNLRKWLNHQRSKLRAGKLGPKHAKKLKKLLDQEDNFCVMQSVEHSTDLSTGFPQETIVFIDTSTELEPLHQFKTEVRQSSIAGAGLGVFLTYDGAKVLKPAARARSSKLMEKHVRFDSLIHHPLSAVDQYNNPTTVKVTPNSIFPNENNHLITKKRSTAYDKHLKKNSCSDFNYVACSVHDEIQMLRSNIPENERIGPLGINTIEDYVPDDSVMFWSNNMIELGRYGPFRPEDRKPELFLNIKNFLFEYEPSEWLYEIDEPERSKRARNEDGKKRKMMIDITDDTTGQVHELARQYSSIYVNETGHSPDLHENVTNGEAGAVYYYISIDEQHAMKKGDTVELLVNYGLHYEDIRERKGYGLKNQREGLGGDAEDKAARMQRNFHEREQAEHDIEDLGFIELYLMVRFVTEKIFLPIKSAMHESLSNSRHIIARRRMHWLIKIIERRLEVLLQNRNAAMTTSLVKQLRDWIRAWTFNHEMINPQILQAVIAEGGKQVKDAIRDEITEELFYECCKGPSPLITSPVDKSVWSKIAIGLMTHCAVNIASYIFSGSRGNQKPLATNLLKGARDSTTAVKRASRIINSGSDAPDFDKALSFLALKPRSKESNQSGITCTHHFRSSIYQLPPLPYEDAAILAEYQAYHDAIDLCHLDCQRAEPKAILAEPTDSQLTLISKYHTDSIIDPTNVNQSHAIPRTVDAIRRKVAQVDAEWYLLHHVVLVVHALASLVDWNDTSSSDGQPHYTLEKLCAEVGIDKHKAEAIVKRGCTIPVRTLPRSPQKARKSTDATPTKKKGLGHRTSPRSPASKKTKIPKAKAGKSAKKSKSSPAENRIVKDEPDPNFPGWNVRSIARLSDRTHIDNVWYKPAHKDIVIRSQTGVKAITHRMKETGEDFVSACTHFFETNGKAYFTRSPTSSSRKPKSS</sequence>
<feature type="region of interest" description="Disordered" evidence="5">
    <location>
        <begin position="379"/>
        <end position="401"/>
    </location>
</feature>
<dbReference type="Gene3D" id="4.10.1000.10">
    <property type="entry name" value="Zinc finger, CCCH-type"/>
    <property type="match status" value="1"/>
</dbReference>
<evidence type="ECO:0000256" key="3">
    <source>
        <dbReference type="ARBA" id="ARBA00022833"/>
    </source>
</evidence>
<protein>
    <recommendedName>
        <fullName evidence="6">C3H1-type domain-containing protein</fullName>
    </recommendedName>
</protein>
<comment type="caution">
    <text evidence="7">The sequence shown here is derived from an EMBL/GenBank/DDBJ whole genome shotgun (WGS) entry which is preliminary data.</text>
</comment>
<feature type="compositionally biased region" description="Basic and acidic residues" evidence="5">
    <location>
        <begin position="722"/>
        <end position="736"/>
    </location>
</feature>
<dbReference type="SUPFAM" id="SSF90229">
    <property type="entry name" value="CCCH zinc finger"/>
    <property type="match status" value="1"/>
</dbReference>
<feature type="compositionally biased region" description="Basic residues" evidence="5">
    <location>
        <begin position="492"/>
        <end position="501"/>
    </location>
</feature>
<dbReference type="InterPro" id="IPR000571">
    <property type="entry name" value="Znf_CCCH"/>
</dbReference>
<keyword evidence="2 4" id="KW-0863">Zinc-finger</keyword>
<feature type="zinc finger region" description="C3H1-type" evidence="4">
    <location>
        <begin position="100"/>
        <end position="122"/>
    </location>
</feature>
<dbReference type="PROSITE" id="PS50103">
    <property type="entry name" value="ZF_C3H1"/>
    <property type="match status" value="1"/>
</dbReference>
<feature type="region of interest" description="Disordered" evidence="5">
    <location>
        <begin position="714"/>
        <end position="757"/>
    </location>
</feature>
<evidence type="ECO:0000256" key="4">
    <source>
        <dbReference type="PROSITE-ProRule" id="PRU00723"/>
    </source>
</evidence>
<proteinExistence type="predicted"/>
<evidence type="ECO:0000256" key="2">
    <source>
        <dbReference type="ARBA" id="ARBA00022771"/>
    </source>
</evidence>
<dbReference type="EMBL" id="JALLPJ020000703">
    <property type="protein sequence ID" value="KAL3785085.1"/>
    <property type="molecule type" value="Genomic_DNA"/>
</dbReference>
<feature type="compositionally biased region" description="Basic and acidic residues" evidence="5">
    <location>
        <begin position="62"/>
        <end position="74"/>
    </location>
</feature>
<feature type="region of interest" description="Disordered" evidence="5">
    <location>
        <begin position="433"/>
        <end position="501"/>
    </location>
</feature>